<dbReference type="Proteomes" id="UP001458880">
    <property type="component" value="Unassembled WGS sequence"/>
</dbReference>
<dbReference type="EMBL" id="JASPKY010000958">
    <property type="protein sequence ID" value="KAK9679891.1"/>
    <property type="molecule type" value="Genomic_DNA"/>
</dbReference>
<keyword evidence="2" id="KW-1185">Reference proteome</keyword>
<accession>A0AAW1HTS1</accession>
<reference evidence="1 2" key="1">
    <citation type="journal article" date="2024" name="BMC Genomics">
        <title>De novo assembly and annotation of Popillia japonica's genome with initial clues to its potential as an invasive pest.</title>
        <authorList>
            <person name="Cucini C."/>
            <person name="Boschi S."/>
            <person name="Funari R."/>
            <person name="Cardaioli E."/>
            <person name="Iannotti N."/>
            <person name="Marturano G."/>
            <person name="Paoli F."/>
            <person name="Bruttini M."/>
            <person name="Carapelli A."/>
            <person name="Frati F."/>
            <person name="Nardi F."/>
        </authorList>
    </citation>
    <scope>NUCLEOTIDE SEQUENCE [LARGE SCALE GENOMIC DNA]</scope>
    <source>
        <strain evidence="1">DMR45628</strain>
    </source>
</reference>
<protein>
    <submittedName>
        <fullName evidence="1">Uncharacterized protein</fullName>
    </submittedName>
</protein>
<name>A0AAW1HTS1_POPJA</name>
<gene>
    <name evidence="1" type="ORF">QE152_g39577</name>
</gene>
<evidence type="ECO:0000313" key="1">
    <source>
        <dbReference type="EMBL" id="KAK9679891.1"/>
    </source>
</evidence>
<evidence type="ECO:0000313" key="2">
    <source>
        <dbReference type="Proteomes" id="UP001458880"/>
    </source>
</evidence>
<organism evidence="1 2">
    <name type="scientific">Popillia japonica</name>
    <name type="common">Japanese beetle</name>
    <dbReference type="NCBI Taxonomy" id="7064"/>
    <lineage>
        <taxon>Eukaryota</taxon>
        <taxon>Metazoa</taxon>
        <taxon>Ecdysozoa</taxon>
        <taxon>Arthropoda</taxon>
        <taxon>Hexapoda</taxon>
        <taxon>Insecta</taxon>
        <taxon>Pterygota</taxon>
        <taxon>Neoptera</taxon>
        <taxon>Endopterygota</taxon>
        <taxon>Coleoptera</taxon>
        <taxon>Polyphaga</taxon>
        <taxon>Scarabaeiformia</taxon>
        <taxon>Scarabaeidae</taxon>
        <taxon>Rutelinae</taxon>
        <taxon>Popillia</taxon>
    </lineage>
</organism>
<dbReference type="AlphaFoldDB" id="A0AAW1HTS1"/>
<sequence>MSQLTAFNGKCMVGTERCPRVGGHTCINNIRRKWNIEQTVEKYRGTGMANKISTAAQDNALVHLLQKRLPPPIFRDLHELLEED</sequence>
<proteinExistence type="predicted"/>
<comment type="caution">
    <text evidence="1">The sequence shown here is derived from an EMBL/GenBank/DDBJ whole genome shotgun (WGS) entry which is preliminary data.</text>
</comment>